<feature type="compositionally biased region" description="Acidic residues" evidence="1">
    <location>
        <begin position="23"/>
        <end position="33"/>
    </location>
</feature>
<comment type="caution">
    <text evidence="2">The sequence shown here is derived from an EMBL/GenBank/DDBJ whole genome shotgun (WGS) entry which is preliminary data.</text>
</comment>
<evidence type="ECO:0000313" key="2">
    <source>
        <dbReference type="EMBL" id="NYE83501.1"/>
    </source>
</evidence>
<reference evidence="2 3" key="1">
    <citation type="submission" date="2020-07" db="EMBL/GenBank/DDBJ databases">
        <title>Genomic Encyclopedia of Type Strains, Phase IV (KMG-V): Genome sequencing to study the core and pangenomes of soil and plant-associated prokaryotes.</title>
        <authorList>
            <person name="Whitman W."/>
        </authorList>
    </citation>
    <scope>NUCLEOTIDE SEQUENCE [LARGE SCALE GENOMIC DNA]</scope>
    <source>
        <strain evidence="2 3">SAS40</strain>
    </source>
</reference>
<protein>
    <submittedName>
        <fullName evidence="2">Uncharacterized protein</fullName>
    </submittedName>
</protein>
<evidence type="ECO:0000256" key="1">
    <source>
        <dbReference type="SAM" id="MobiDB-lite"/>
    </source>
</evidence>
<name>A0A7Y9IUW2_9BURK</name>
<dbReference type="EMBL" id="JACBYR010000001">
    <property type="protein sequence ID" value="NYE83501.1"/>
    <property type="molecule type" value="Genomic_DNA"/>
</dbReference>
<dbReference type="Proteomes" id="UP000542125">
    <property type="component" value="Unassembled WGS sequence"/>
</dbReference>
<dbReference type="AlphaFoldDB" id="A0A7Y9IUW2"/>
<feature type="region of interest" description="Disordered" evidence="1">
    <location>
        <begin position="1"/>
        <end position="67"/>
    </location>
</feature>
<evidence type="ECO:0000313" key="3">
    <source>
        <dbReference type="Proteomes" id="UP000542125"/>
    </source>
</evidence>
<proteinExistence type="predicted"/>
<feature type="compositionally biased region" description="Basic and acidic residues" evidence="1">
    <location>
        <begin position="46"/>
        <end position="67"/>
    </location>
</feature>
<keyword evidence="3" id="KW-1185">Reference proteome</keyword>
<organism evidence="2 3">
    <name type="scientific">Pigmentiphaga litoralis</name>
    <dbReference type="NCBI Taxonomy" id="516702"/>
    <lineage>
        <taxon>Bacteria</taxon>
        <taxon>Pseudomonadati</taxon>
        <taxon>Pseudomonadota</taxon>
        <taxon>Betaproteobacteria</taxon>
        <taxon>Burkholderiales</taxon>
        <taxon>Alcaligenaceae</taxon>
        <taxon>Pigmentiphaga</taxon>
    </lineage>
</organism>
<accession>A0A7Y9IUW2</accession>
<dbReference type="RefSeq" id="WP_179587208.1">
    <property type="nucleotide sequence ID" value="NZ_JACBYR010000001.1"/>
</dbReference>
<gene>
    <name evidence="2" type="ORF">FHW18_002772</name>
</gene>
<sequence length="67" mass="7275">MPRESDSTHAPSSPSDPTPPDLHEEDALDEALEETFPASDPIAISPDRDQHDKPEGQSVVDDRGKNP</sequence>